<evidence type="ECO:0000256" key="2">
    <source>
        <dbReference type="ARBA" id="ARBA00022527"/>
    </source>
</evidence>
<keyword evidence="2" id="KW-0723">Serine/threonine-protein kinase</keyword>
<dbReference type="Gene3D" id="3.30.200.20">
    <property type="entry name" value="Phosphorylase Kinase, domain 1"/>
    <property type="match status" value="1"/>
</dbReference>
<evidence type="ECO:0000256" key="3">
    <source>
        <dbReference type="ARBA" id="ARBA00022679"/>
    </source>
</evidence>
<keyword evidence="5 12" id="KW-0418">Kinase</keyword>
<evidence type="ECO:0000256" key="4">
    <source>
        <dbReference type="ARBA" id="ARBA00022741"/>
    </source>
</evidence>
<comment type="caution">
    <text evidence="12">The sequence shown here is derived from an EMBL/GenBank/DDBJ whole genome shotgun (WGS) entry which is preliminary data.</text>
</comment>
<name>A0A438IET8_VITVI</name>
<dbReference type="GO" id="GO:0005524">
    <property type="term" value="F:ATP binding"/>
    <property type="evidence" value="ECO:0007669"/>
    <property type="project" value="UniProtKB-UniRule"/>
</dbReference>
<reference evidence="12 13" key="1">
    <citation type="journal article" date="2018" name="PLoS Genet.">
        <title>Population sequencing reveals clonal diversity and ancestral inbreeding in the grapevine cultivar Chardonnay.</title>
        <authorList>
            <person name="Roach M.J."/>
            <person name="Johnson D.L."/>
            <person name="Bohlmann J."/>
            <person name="van Vuuren H.J."/>
            <person name="Jones S.J."/>
            <person name="Pretorius I.S."/>
            <person name="Schmidt S.A."/>
            <person name="Borneman A.R."/>
        </authorList>
    </citation>
    <scope>NUCLEOTIDE SEQUENCE [LARGE SCALE GENOMIC DNA]</scope>
    <source>
        <strain evidence="13">cv. Chardonnay</strain>
        <tissue evidence="12">Leaf</tissue>
    </source>
</reference>
<comment type="catalytic activity">
    <reaction evidence="8">
        <text>L-seryl-[protein] + ATP = O-phospho-L-seryl-[protein] + ADP + H(+)</text>
        <dbReference type="Rhea" id="RHEA:17989"/>
        <dbReference type="Rhea" id="RHEA-COMP:9863"/>
        <dbReference type="Rhea" id="RHEA-COMP:11604"/>
        <dbReference type="ChEBI" id="CHEBI:15378"/>
        <dbReference type="ChEBI" id="CHEBI:29999"/>
        <dbReference type="ChEBI" id="CHEBI:30616"/>
        <dbReference type="ChEBI" id="CHEBI:83421"/>
        <dbReference type="ChEBI" id="CHEBI:456216"/>
        <dbReference type="EC" id="2.7.11.1"/>
    </reaction>
</comment>
<dbReference type="InterPro" id="IPR017441">
    <property type="entry name" value="Protein_kinase_ATP_BS"/>
</dbReference>
<accession>A0A438IET8</accession>
<dbReference type="PROSITE" id="PS00107">
    <property type="entry name" value="PROTEIN_KINASE_ATP"/>
    <property type="match status" value="1"/>
</dbReference>
<evidence type="ECO:0000256" key="9">
    <source>
        <dbReference type="PROSITE-ProRule" id="PRU10141"/>
    </source>
</evidence>
<dbReference type="EMBL" id="QGNW01000115">
    <property type="protein sequence ID" value="RVW95248.1"/>
    <property type="molecule type" value="Genomic_DNA"/>
</dbReference>
<evidence type="ECO:0000313" key="13">
    <source>
        <dbReference type="Proteomes" id="UP000288805"/>
    </source>
</evidence>
<dbReference type="Proteomes" id="UP000288805">
    <property type="component" value="Unassembled WGS sequence"/>
</dbReference>
<dbReference type="SUPFAM" id="SSF56112">
    <property type="entry name" value="Protein kinase-like (PK-like)"/>
    <property type="match status" value="1"/>
</dbReference>
<protein>
    <recommendedName>
        <fullName evidence="1">non-specific serine/threonine protein kinase</fullName>
        <ecNumber evidence="1">2.7.11.1</ecNumber>
    </recommendedName>
</protein>
<dbReference type="InterPro" id="IPR008271">
    <property type="entry name" value="Ser/Thr_kinase_AS"/>
</dbReference>
<evidence type="ECO:0000256" key="8">
    <source>
        <dbReference type="ARBA" id="ARBA00048679"/>
    </source>
</evidence>
<dbReference type="PROSITE" id="PS00108">
    <property type="entry name" value="PROTEIN_KINASE_ST"/>
    <property type="match status" value="1"/>
</dbReference>
<dbReference type="Gene3D" id="1.10.510.10">
    <property type="entry name" value="Transferase(Phosphotransferase) domain 1"/>
    <property type="match status" value="2"/>
</dbReference>
<dbReference type="PANTHER" id="PTHR45621">
    <property type="entry name" value="OS01G0588500 PROTEIN-RELATED"/>
    <property type="match status" value="1"/>
</dbReference>
<feature type="domain" description="Protein kinase" evidence="11">
    <location>
        <begin position="75"/>
        <end position="579"/>
    </location>
</feature>
<feature type="region of interest" description="Disordered" evidence="10">
    <location>
        <begin position="579"/>
        <end position="646"/>
    </location>
</feature>
<sequence length="646" mass="72624">MKCFYYFKDKTRLKVQRSAPELKNQSKSYYSGSDLVIKSSCSTTSRRSIPELYEEKAQNLRVFSFSELRHATHDFSRMLKLGEGGFGCVYKGSIKPADGKGDSFEVAIKRLNPDGVQALTLSWALDFQMKFVGGKDLELAETERALKNAPTEIDLRVLKIKPTYPGKWMIKTWAKIHLDYYMLNNLEGHKQWVAEVQFLGIVEHPNLVKLIGYCAVDGERGIQRLLVYEYMPNKSLEDHLFNKAIPALPWQTRLQTVLGAAQGLAYLHEELEVQVIYRDFKSSNVLLDKDFNPKLSDFGLAREGPADGFTHVSTAVPEAQYFDACEPGSWLSLPPPSMWGWVEGLGSLGLAKLIGKGNSVHWMRVDSNVIYIPNGHYSESGVVGVLRGEGFEESNIIGGKWGTLLRPFNRCKPQCGTCNVGADLLVNMTCHTRGLAALVLIRSAHKATHWFGLAPSSMASSNFFAVGTFGYAAPDYIETGHLTTKSDVWSFGVVLYEILTGRRSMERNHPRAEQKLLEWVKHFPANSKKFHMIMDWRLENQYPISTARKIAKLADSCLSKSAKDRPKMSEVVETLKQIIQLPDEGGPSEKSPESFDNDSDDKDKKADQPGPSDSWKRRMAHLASLGEHVEGSNRKRFMIMQRAKVP</sequence>
<dbReference type="GO" id="GO:0004674">
    <property type="term" value="F:protein serine/threonine kinase activity"/>
    <property type="evidence" value="ECO:0007669"/>
    <property type="project" value="UniProtKB-KW"/>
</dbReference>
<dbReference type="InterPro" id="IPR000719">
    <property type="entry name" value="Prot_kinase_dom"/>
</dbReference>
<dbReference type="FunFam" id="1.10.510.10:FF:001023">
    <property type="entry name" value="Os07g0541700 protein"/>
    <property type="match status" value="1"/>
</dbReference>
<organism evidence="12 13">
    <name type="scientific">Vitis vinifera</name>
    <name type="common">Grape</name>
    <dbReference type="NCBI Taxonomy" id="29760"/>
    <lineage>
        <taxon>Eukaryota</taxon>
        <taxon>Viridiplantae</taxon>
        <taxon>Streptophyta</taxon>
        <taxon>Embryophyta</taxon>
        <taxon>Tracheophyta</taxon>
        <taxon>Spermatophyta</taxon>
        <taxon>Magnoliopsida</taxon>
        <taxon>eudicotyledons</taxon>
        <taxon>Gunneridae</taxon>
        <taxon>Pentapetalae</taxon>
        <taxon>rosids</taxon>
        <taxon>Vitales</taxon>
        <taxon>Vitaceae</taxon>
        <taxon>Viteae</taxon>
        <taxon>Vitis</taxon>
    </lineage>
</organism>
<keyword evidence="6 9" id="KW-0067">ATP-binding</keyword>
<keyword evidence="3" id="KW-0808">Transferase</keyword>
<dbReference type="EC" id="2.7.11.1" evidence="1"/>
<evidence type="ECO:0000259" key="11">
    <source>
        <dbReference type="PROSITE" id="PS50011"/>
    </source>
</evidence>
<evidence type="ECO:0000256" key="10">
    <source>
        <dbReference type="SAM" id="MobiDB-lite"/>
    </source>
</evidence>
<dbReference type="InterPro" id="IPR011009">
    <property type="entry name" value="Kinase-like_dom_sf"/>
</dbReference>
<proteinExistence type="predicted"/>
<dbReference type="AlphaFoldDB" id="A0A438IET8"/>
<dbReference type="InterPro" id="IPR050823">
    <property type="entry name" value="Plant_Ser_Thr_Prot_Kinase"/>
</dbReference>
<evidence type="ECO:0000313" key="12">
    <source>
        <dbReference type="EMBL" id="RVW95248.1"/>
    </source>
</evidence>
<comment type="catalytic activity">
    <reaction evidence="7">
        <text>L-threonyl-[protein] + ATP = O-phospho-L-threonyl-[protein] + ADP + H(+)</text>
        <dbReference type="Rhea" id="RHEA:46608"/>
        <dbReference type="Rhea" id="RHEA-COMP:11060"/>
        <dbReference type="Rhea" id="RHEA-COMP:11605"/>
        <dbReference type="ChEBI" id="CHEBI:15378"/>
        <dbReference type="ChEBI" id="CHEBI:30013"/>
        <dbReference type="ChEBI" id="CHEBI:30616"/>
        <dbReference type="ChEBI" id="CHEBI:61977"/>
        <dbReference type="ChEBI" id="CHEBI:456216"/>
        <dbReference type="EC" id="2.7.11.1"/>
    </reaction>
</comment>
<evidence type="ECO:0000256" key="6">
    <source>
        <dbReference type="ARBA" id="ARBA00022840"/>
    </source>
</evidence>
<dbReference type="PROSITE" id="PS50011">
    <property type="entry name" value="PROTEIN_KINASE_DOM"/>
    <property type="match status" value="1"/>
</dbReference>
<feature type="binding site" evidence="9">
    <location>
        <position position="109"/>
    </location>
    <ligand>
        <name>ATP</name>
        <dbReference type="ChEBI" id="CHEBI:30616"/>
    </ligand>
</feature>
<gene>
    <name evidence="12" type="primary">PBL19_10</name>
    <name evidence="12" type="ORF">CK203_034116</name>
</gene>
<evidence type="ECO:0000256" key="1">
    <source>
        <dbReference type="ARBA" id="ARBA00012513"/>
    </source>
</evidence>
<dbReference type="Pfam" id="PF00069">
    <property type="entry name" value="Pkinase"/>
    <property type="match status" value="2"/>
</dbReference>
<keyword evidence="4 9" id="KW-0547">Nucleotide-binding</keyword>
<evidence type="ECO:0000256" key="5">
    <source>
        <dbReference type="ARBA" id="ARBA00022777"/>
    </source>
</evidence>
<evidence type="ECO:0000256" key="7">
    <source>
        <dbReference type="ARBA" id="ARBA00047899"/>
    </source>
</evidence>